<feature type="region of interest" description="Disordered" evidence="8">
    <location>
        <begin position="1"/>
        <end position="36"/>
    </location>
</feature>
<evidence type="ECO:0000313" key="10">
    <source>
        <dbReference type="EMBL" id="VDN99840.1"/>
    </source>
</evidence>
<dbReference type="InterPro" id="IPR018732">
    <property type="entry name" value="Dpy-19/Dpy-19-like"/>
</dbReference>
<comment type="similarity">
    <text evidence="2">Belongs to the dpy-19 family.</text>
</comment>
<evidence type="ECO:0000256" key="9">
    <source>
        <dbReference type="SAM" id="Phobius"/>
    </source>
</evidence>
<dbReference type="OrthoDB" id="6269378at2759"/>
<evidence type="ECO:0000256" key="1">
    <source>
        <dbReference type="ARBA" id="ARBA00004141"/>
    </source>
</evidence>
<dbReference type="EMBL" id="UZAE01002543">
    <property type="protein sequence ID" value="VDN99840.1"/>
    <property type="molecule type" value="Genomic_DNA"/>
</dbReference>
<reference evidence="12" key="1">
    <citation type="submission" date="2017-02" db="UniProtKB">
        <authorList>
            <consortium name="WormBaseParasite"/>
        </authorList>
    </citation>
    <scope>IDENTIFICATION</scope>
</reference>
<dbReference type="GO" id="GO:0000030">
    <property type="term" value="F:mannosyltransferase activity"/>
    <property type="evidence" value="ECO:0007669"/>
    <property type="project" value="TreeGrafter"/>
</dbReference>
<evidence type="ECO:0000256" key="7">
    <source>
        <dbReference type="ARBA" id="ARBA00023136"/>
    </source>
</evidence>
<dbReference type="Proteomes" id="UP000278807">
    <property type="component" value="Unassembled WGS sequence"/>
</dbReference>
<evidence type="ECO:0000256" key="6">
    <source>
        <dbReference type="ARBA" id="ARBA00022989"/>
    </source>
</evidence>
<keyword evidence="5 9" id="KW-0812">Transmembrane</keyword>
<keyword evidence="3" id="KW-0328">Glycosyltransferase</keyword>
<keyword evidence="6 9" id="KW-1133">Transmembrane helix</keyword>
<gene>
    <name evidence="10" type="ORF">HNAJ_LOCUS3981</name>
</gene>
<reference evidence="10 11" key="2">
    <citation type="submission" date="2018-11" db="EMBL/GenBank/DDBJ databases">
        <authorList>
            <consortium name="Pathogen Informatics"/>
        </authorList>
    </citation>
    <scope>NUCLEOTIDE SEQUENCE [LARGE SCALE GENOMIC DNA]</scope>
</reference>
<dbReference type="PANTHER" id="PTHR31488:SF1">
    <property type="entry name" value="C-MANNOSYLTRANSFERASE DPY19L1"/>
    <property type="match status" value="1"/>
</dbReference>
<evidence type="ECO:0000313" key="11">
    <source>
        <dbReference type="Proteomes" id="UP000278807"/>
    </source>
</evidence>
<feature type="compositionally biased region" description="Low complexity" evidence="8">
    <location>
        <begin position="11"/>
        <end position="32"/>
    </location>
</feature>
<comment type="subcellular location">
    <subcellularLocation>
        <location evidence="1">Membrane</location>
        <topology evidence="1">Multi-pass membrane protein</topology>
    </subcellularLocation>
</comment>
<name>A0A0R3TA93_RODNA</name>
<protein>
    <submittedName>
        <fullName evidence="12">Ion_trans domain-containing protein</fullName>
    </submittedName>
</protein>
<dbReference type="WBParaSite" id="HNAJ_0000398201-mRNA-1">
    <property type="protein sequence ID" value="HNAJ_0000398201-mRNA-1"/>
    <property type="gene ID" value="HNAJ_0000398201"/>
</dbReference>
<dbReference type="STRING" id="102285.A0A0R3TA93"/>
<evidence type="ECO:0000256" key="5">
    <source>
        <dbReference type="ARBA" id="ARBA00022692"/>
    </source>
</evidence>
<proteinExistence type="inferred from homology"/>
<accession>A0A0R3TA93</accession>
<dbReference type="PANTHER" id="PTHR31488">
    <property type="entry name" value="DPY-19-LIKE 1, LIKE (H. SAPIENS)"/>
    <property type="match status" value="1"/>
</dbReference>
<feature type="transmembrane region" description="Helical" evidence="9">
    <location>
        <begin position="53"/>
        <end position="73"/>
    </location>
</feature>
<evidence type="ECO:0000313" key="12">
    <source>
        <dbReference type="WBParaSite" id="HNAJ_0000398201-mRNA-1"/>
    </source>
</evidence>
<dbReference type="Pfam" id="PF10034">
    <property type="entry name" value="Dpy19"/>
    <property type="match status" value="1"/>
</dbReference>
<evidence type="ECO:0000256" key="4">
    <source>
        <dbReference type="ARBA" id="ARBA00022679"/>
    </source>
</evidence>
<evidence type="ECO:0000256" key="3">
    <source>
        <dbReference type="ARBA" id="ARBA00022676"/>
    </source>
</evidence>
<organism evidence="12">
    <name type="scientific">Rodentolepis nana</name>
    <name type="common">Dwarf tapeworm</name>
    <name type="synonym">Hymenolepis nana</name>
    <dbReference type="NCBI Taxonomy" id="102285"/>
    <lineage>
        <taxon>Eukaryota</taxon>
        <taxon>Metazoa</taxon>
        <taxon>Spiralia</taxon>
        <taxon>Lophotrochozoa</taxon>
        <taxon>Platyhelminthes</taxon>
        <taxon>Cestoda</taxon>
        <taxon>Eucestoda</taxon>
        <taxon>Cyclophyllidea</taxon>
        <taxon>Hymenolepididae</taxon>
        <taxon>Rodentolepis</taxon>
    </lineage>
</organism>
<dbReference type="GO" id="GO:0005637">
    <property type="term" value="C:nuclear inner membrane"/>
    <property type="evidence" value="ECO:0007669"/>
    <property type="project" value="TreeGrafter"/>
</dbReference>
<evidence type="ECO:0000256" key="8">
    <source>
        <dbReference type="SAM" id="MobiDB-lite"/>
    </source>
</evidence>
<dbReference type="AlphaFoldDB" id="A0A0R3TA93"/>
<sequence length="260" mass="29911">MVARRRRAIHPTSSLNTPSSSSSTDSLASENTAMPHRLQRAPPRFRRLSRLPVNIFIVFFAIIGSLLHCGHVAHLHENHLSFAYLSNTERELTFRSEMAFYYSFYKQIVMADTFWSGVLSLLNDTVTEYPIENEEIADWNYEKWGVLPKLQSDSKPNNGILVLERFNLYPELILAGLYRILNSLELLQSDCFQVSIDGVIWSIPYIYLYIILLISFFNTIVCTYNENCLTSFNTLTCTNLNESPYFLYVQLCDASTCRGI</sequence>
<keyword evidence="4" id="KW-0808">Transferase</keyword>
<keyword evidence="7 9" id="KW-0472">Membrane</keyword>
<evidence type="ECO:0000256" key="2">
    <source>
        <dbReference type="ARBA" id="ARBA00008744"/>
    </source>
</evidence>
<keyword evidence="11" id="KW-1185">Reference proteome</keyword>
<feature type="transmembrane region" description="Helical" evidence="9">
    <location>
        <begin position="205"/>
        <end position="224"/>
    </location>
</feature>